<proteinExistence type="predicted"/>
<accession>A0A9P5Y854</accession>
<keyword evidence="2" id="KW-1185">Reference proteome</keyword>
<sequence>MIASKTTALLTKMKLIGLLLIYGATIVSGLTTEIIKADSRCGEGIIGVCAPETRCSTGTPSFCIPSKYFSNNTITYKEVTGYGRPMADALPSPDSTTVDAIPVFRGCVDANFQGACLQWHVACDTCFGLGPGWTNILSSIEILTTMVGCNFWVNSNCVGDGINIDSGAIFDLSATNYNDRTVAFNCYLR</sequence>
<gene>
    <name evidence="1" type="ORF">BDZ94DRAFT_1257411</name>
</gene>
<dbReference type="Proteomes" id="UP000807353">
    <property type="component" value="Unassembled WGS sequence"/>
</dbReference>
<organism evidence="1 2">
    <name type="scientific">Collybia nuda</name>
    <dbReference type="NCBI Taxonomy" id="64659"/>
    <lineage>
        <taxon>Eukaryota</taxon>
        <taxon>Fungi</taxon>
        <taxon>Dikarya</taxon>
        <taxon>Basidiomycota</taxon>
        <taxon>Agaricomycotina</taxon>
        <taxon>Agaricomycetes</taxon>
        <taxon>Agaricomycetidae</taxon>
        <taxon>Agaricales</taxon>
        <taxon>Tricholomatineae</taxon>
        <taxon>Clitocybaceae</taxon>
        <taxon>Collybia</taxon>
    </lineage>
</organism>
<dbReference type="AlphaFoldDB" id="A0A9P5Y854"/>
<comment type="caution">
    <text evidence="1">The sequence shown here is derived from an EMBL/GenBank/DDBJ whole genome shotgun (WGS) entry which is preliminary data.</text>
</comment>
<dbReference type="OrthoDB" id="2986192at2759"/>
<evidence type="ECO:0000313" key="1">
    <source>
        <dbReference type="EMBL" id="KAF9464038.1"/>
    </source>
</evidence>
<evidence type="ECO:0000313" key="2">
    <source>
        <dbReference type="Proteomes" id="UP000807353"/>
    </source>
</evidence>
<protein>
    <submittedName>
        <fullName evidence="1">Uncharacterized protein</fullName>
    </submittedName>
</protein>
<reference evidence="1" key="1">
    <citation type="submission" date="2020-11" db="EMBL/GenBank/DDBJ databases">
        <authorList>
            <consortium name="DOE Joint Genome Institute"/>
            <person name="Ahrendt S."/>
            <person name="Riley R."/>
            <person name="Andreopoulos W."/>
            <person name="Labutti K."/>
            <person name="Pangilinan J."/>
            <person name="Ruiz-Duenas F.J."/>
            <person name="Barrasa J.M."/>
            <person name="Sanchez-Garcia M."/>
            <person name="Camarero S."/>
            <person name="Miyauchi S."/>
            <person name="Serrano A."/>
            <person name="Linde D."/>
            <person name="Babiker R."/>
            <person name="Drula E."/>
            <person name="Ayuso-Fernandez I."/>
            <person name="Pacheco R."/>
            <person name="Padilla G."/>
            <person name="Ferreira P."/>
            <person name="Barriuso J."/>
            <person name="Kellner H."/>
            <person name="Castanera R."/>
            <person name="Alfaro M."/>
            <person name="Ramirez L."/>
            <person name="Pisabarro A.G."/>
            <person name="Kuo A."/>
            <person name="Tritt A."/>
            <person name="Lipzen A."/>
            <person name="He G."/>
            <person name="Yan M."/>
            <person name="Ng V."/>
            <person name="Cullen D."/>
            <person name="Martin F."/>
            <person name="Rosso M.-N."/>
            <person name="Henrissat B."/>
            <person name="Hibbett D."/>
            <person name="Martinez A.T."/>
            <person name="Grigoriev I.V."/>
        </authorList>
    </citation>
    <scope>NUCLEOTIDE SEQUENCE</scope>
    <source>
        <strain evidence="1">CBS 247.69</strain>
    </source>
</reference>
<dbReference type="EMBL" id="MU150257">
    <property type="protein sequence ID" value="KAF9464038.1"/>
    <property type="molecule type" value="Genomic_DNA"/>
</dbReference>
<name>A0A9P5Y854_9AGAR</name>